<name>A0A1N7AZT0_9BACT</name>
<dbReference type="RefSeq" id="WP_076423171.1">
    <property type="nucleotide sequence ID" value="NZ_FTNM01000006.1"/>
</dbReference>
<dbReference type="Pfam" id="PF12706">
    <property type="entry name" value="Lactamase_B_2"/>
    <property type="match status" value="1"/>
</dbReference>
<reference evidence="4" key="1">
    <citation type="submission" date="2017-01" db="EMBL/GenBank/DDBJ databases">
        <authorList>
            <person name="Varghese N."/>
            <person name="Submissions S."/>
        </authorList>
    </citation>
    <scope>NUCLEOTIDE SEQUENCE [LARGE SCALE GENOMIC DNA]</scope>
    <source>
        <strain evidence="4">DM9</strain>
    </source>
</reference>
<feature type="chain" id="PRO_5012410582" evidence="1">
    <location>
        <begin position="21"/>
        <end position="257"/>
    </location>
</feature>
<evidence type="ECO:0000313" key="4">
    <source>
        <dbReference type="Proteomes" id="UP000185924"/>
    </source>
</evidence>
<dbReference type="Proteomes" id="UP000185924">
    <property type="component" value="Unassembled WGS sequence"/>
</dbReference>
<dbReference type="PANTHER" id="PTHR43546:SF3">
    <property type="entry name" value="UPF0173 METAL-DEPENDENT HYDROLASE MJ1163"/>
    <property type="match status" value="1"/>
</dbReference>
<dbReference type="AlphaFoldDB" id="A0A1N7AZT0"/>
<dbReference type="STRING" id="1077936.SAMN05421545_3704"/>
<accession>A0A1N7AZT0</accession>
<evidence type="ECO:0000256" key="1">
    <source>
        <dbReference type="SAM" id="SignalP"/>
    </source>
</evidence>
<gene>
    <name evidence="3" type="ORF">SAMN05421545_3704</name>
</gene>
<feature type="domain" description="Metallo-beta-lactamase" evidence="2">
    <location>
        <begin position="68"/>
        <end position="220"/>
    </location>
</feature>
<proteinExistence type="predicted"/>
<evidence type="ECO:0000313" key="3">
    <source>
        <dbReference type="EMBL" id="SIR44574.1"/>
    </source>
</evidence>
<dbReference type="InterPro" id="IPR050114">
    <property type="entry name" value="UPF0173_UPF0282_UlaG_hydrolase"/>
</dbReference>
<dbReference type="InterPro" id="IPR001279">
    <property type="entry name" value="Metallo-B-lactamas"/>
</dbReference>
<evidence type="ECO:0000259" key="2">
    <source>
        <dbReference type="Pfam" id="PF12706"/>
    </source>
</evidence>
<feature type="signal peptide" evidence="1">
    <location>
        <begin position="1"/>
        <end position="20"/>
    </location>
</feature>
<dbReference type="InterPro" id="IPR036866">
    <property type="entry name" value="RibonucZ/Hydroxyglut_hydro"/>
</dbReference>
<dbReference type="SUPFAM" id="SSF56281">
    <property type="entry name" value="Metallo-hydrolase/oxidoreductase"/>
    <property type="match status" value="1"/>
</dbReference>
<keyword evidence="4" id="KW-1185">Reference proteome</keyword>
<sequence>MKLKLTLLLTGMLLYVAAHAQQAETTDQIETEKGPLTIQPILHGTLAFTWDGKTIYVDPYGGAEVFQGIAAPDLILITDIHGDHLDLKTLEAINTDKATFVVPQAVADKLPENFKKRSVVLGNNEHIQQLGIAIAALPMYNLPETEDSRHTKGRGNGYVLEFADKTVYLSGDTEDIPEMRALRNIDVAFVCMNLPYTMDIDQAASAVLEFKPAIVYPYHYRGQDGLSDVEAFKRKVNEGNRDIDVRLRNWYPETDKK</sequence>
<organism evidence="3 4">
    <name type="scientific">Pontibacter lucknowensis</name>
    <dbReference type="NCBI Taxonomy" id="1077936"/>
    <lineage>
        <taxon>Bacteria</taxon>
        <taxon>Pseudomonadati</taxon>
        <taxon>Bacteroidota</taxon>
        <taxon>Cytophagia</taxon>
        <taxon>Cytophagales</taxon>
        <taxon>Hymenobacteraceae</taxon>
        <taxon>Pontibacter</taxon>
    </lineage>
</organism>
<dbReference type="PANTHER" id="PTHR43546">
    <property type="entry name" value="UPF0173 METAL-DEPENDENT HYDROLASE MJ1163-RELATED"/>
    <property type="match status" value="1"/>
</dbReference>
<protein>
    <submittedName>
        <fullName evidence="3">L-ascorbate metabolism protein UlaG, beta-lactamase superfamily</fullName>
    </submittedName>
</protein>
<dbReference type="Gene3D" id="3.60.15.10">
    <property type="entry name" value="Ribonuclease Z/Hydroxyacylglutathione hydrolase-like"/>
    <property type="match status" value="1"/>
</dbReference>
<dbReference type="EMBL" id="FTNM01000006">
    <property type="protein sequence ID" value="SIR44574.1"/>
    <property type="molecule type" value="Genomic_DNA"/>
</dbReference>
<keyword evidence="1" id="KW-0732">Signal</keyword>
<dbReference type="OrthoDB" id="9789133at2"/>